<dbReference type="EMBL" id="LT629770">
    <property type="protein sequence ID" value="SDT02547.1"/>
    <property type="molecule type" value="Genomic_DNA"/>
</dbReference>
<reference evidence="1 2" key="1">
    <citation type="submission" date="2016-10" db="EMBL/GenBank/DDBJ databases">
        <authorList>
            <person name="de Groot N.N."/>
        </authorList>
    </citation>
    <scope>NUCLEOTIDE SEQUENCE [LARGE SCALE GENOMIC DNA]</scope>
    <source>
        <strain evidence="1 2">DSM 15019</strain>
    </source>
</reference>
<name>A0A1H1WZL4_9MICO</name>
<dbReference type="InterPro" id="IPR046288">
    <property type="entry name" value="DUF6325"/>
</dbReference>
<proteinExistence type="predicted"/>
<dbReference type="Proteomes" id="UP000182126">
    <property type="component" value="Chromosome I"/>
</dbReference>
<protein>
    <recommendedName>
        <fullName evidence="3">DUF1269 domain-containing protein</fullName>
    </recommendedName>
</protein>
<organism evidence="1 2">
    <name type="scientific">Microbacterium paraoxydans</name>
    <dbReference type="NCBI Taxonomy" id="199592"/>
    <lineage>
        <taxon>Bacteria</taxon>
        <taxon>Bacillati</taxon>
        <taxon>Actinomycetota</taxon>
        <taxon>Actinomycetes</taxon>
        <taxon>Micrococcales</taxon>
        <taxon>Microbacteriaceae</taxon>
        <taxon>Microbacterium</taxon>
    </lineage>
</organism>
<evidence type="ECO:0008006" key="3">
    <source>
        <dbReference type="Google" id="ProtNLM"/>
    </source>
</evidence>
<dbReference type="GeneID" id="36298480"/>
<evidence type="ECO:0000313" key="2">
    <source>
        <dbReference type="Proteomes" id="UP000182126"/>
    </source>
</evidence>
<gene>
    <name evidence="1" type="ORF">SAMN04489809_3306</name>
</gene>
<dbReference type="AlphaFoldDB" id="A0A1H1WZL4"/>
<dbReference type="Pfam" id="PF19850">
    <property type="entry name" value="DUF6325"/>
    <property type="match status" value="1"/>
</dbReference>
<accession>A0A1H1WZL4</accession>
<dbReference type="RefSeq" id="WP_157547070.1">
    <property type="nucleotide sequence ID" value="NZ_JALXUB010000105.1"/>
</dbReference>
<evidence type="ECO:0000313" key="1">
    <source>
        <dbReference type="EMBL" id="SDT02547.1"/>
    </source>
</evidence>
<sequence>MRSRVLGDVAFIVVELRSAHPGPPVLEPLLRQVEDGTLRVLDFLVVRRDAAEGHRITEVDGDDFSLAGLPLYAPGLISLDDVRHFLPWVPPGAVAAVILVEQRWDVRFIREVEDAGDRILATQAIPSAVANAALVATLGGSP</sequence>